<dbReference type="Pfam" id="PF01088">
    <property type="entry name" value="Peptidase_C12"/>
    <property type="match status" value="1"/>
</dbReference>
<evidence type="ECO:0000256" key="6">
    <source>
        <dbReference type="ARBA" id="ARBA00022553"/>
    </source>
</evidence>
<evidence type="ECO:0000256" key="8">
    <source>
        <dbReference type="ARBA" id="ARBA00022786"/>
    </source>
</evidence>
<evidence type="ECO:0000256" key="5">
    <source>
        <dbReference type="ARBA" id="ARBA00022490"/>
    </source>
</evidence>
<comment type="caution">
    <text evidence="11">Lacks conserved residue(s) required for the propagation of feature annotation.</text>
</comment>
<dbReference type="OMA" id="MECAGTE"/>
<dbReference type="Ensembl" id="ENSCGRT00001026925.1">
    <property type="protein sequence ID" value="ENSCGRP00001022680.1"/>
    <property type="gene ID" value="ENSCGRG00001021153.1"/>
</dbReference>
<dbReference type="Gene3D" id="1.10.418.80">
    <property type="entry name" value="Ubiquitin carboxyl-terminal hydrolase, domain 1"/>
    <property type="match status" value="1"/>
</dbReference>
<dbReference type="GO" id="GO:0016579">
    <property type="term" value="P:protein deubiquitination"/>
    <property type="evidence" value="ECO:0007669"/>
    <property type="project" value="TreeGrafter"/>
</dbReference>
<evidence type="ECO:0000256" key="2">
    <source>
        <dbReference type="ARBA" id="ARBA00004496"/>
    </source>
</evidence>
<keyword evidence="10" id="KW-0788">Thiol protease</keyword>
<name>A0A8C2QM81_CRIGR</name>
<evidence type="ECO:0000313" key="13">
    <source>
        <dbReference type="Ensembl" id="ENSCGRP00001022680.1"/>
    </source>
</evidence>
<dbReference type="InterPro" id="IPR038765">
    <property type="entry name" value="Papain-like_cys_pep_sf"/>
</dbReference>
<dbReference type="GO" id="GO:0005737">
    <property type="term" value="C:cytoplasm"/>
    <property type="evidence" value="ECO:0007669"/>
    <property type="project" value="UniProtKB-SubCell"/>
</dbReference>
<dbReference type="GO" id="GO:0004843">
    <property type="term" value="F:cysteine-type deubiquitinase activity"/>
    <property type="evidence" value="ECO:0007669"/>
    <property type="project" value="UniProtKB-EC"/>
</dbReference>
<evidence type="ECO:0000259" key="12">
    <source>
        <dbReference type="PROSITE" id="PS52048"/>
    </source>
</evidence>
<reference evidence="13" key="1">
    <citation type="submission" date="2025-08" db="UniProtKB">
        <authorList>
            <consortium name="Ensembl"/>
        </authorList>
    </citation>
    <scope>IDENTIFICATION</scope>
</reference>
<accession>A0A8C2QM81</accession>
<proteinExistence type="inferred from homology"/>
<dbReference type="PROSITE" id="PS52048">
    <property type="entry name" value="UCH_DOMAIN"/>
    <property type="match status" value="1"/>
</dbReference>
<keyword evidence="7" id="KW-0645">Protease</keyword>
<evidence type="ECO:0000313" key="14">
    <source>
        <dbReference type="Proteomes" id="UP000694386"/>
    </source>
</evidence>
<keyword evidence="8" id="KW-0833">Ubl conjugation pathway</keyword>
<dbReference type="PANTHER" id="PTHR10589:SF24">
    <property type="entry name" value="UBIQUITIN CARBOXYL-TERMINAL HYDROLASE ISOZYME L3"/>
    <property type="match status" value="1"/>
</dbReference>
<comment type="catalytic activity">
    <reaction evidence="1">
        <text>Thiol-dependent hydrolysis of ester, thioester, amide, peptide and isopeptide bonds formed by the C-terminal Gly of ubiquitin (a 76-residue protein attached to proteins as an intracellular targeting signal).</text>
        <dbReference type="EC" id="3.4.19.12"/>
    </reaction>
</comment>
<evidence type="ECO:0000256" key="4">
    <source>
        <dbReference type="ARBA" id="ARBA00012759"/>
    </source>
</evidence>
<evidence type="ECO:0000256" key="7">
    <source>
        <dbReference type="ARBA" id="ARBA00022670"/>
    </source>
</evidence>
<comment type="subcellular location">
    <subcellularLocation>
        <location evidence="2">Cytoplasm</location>
    </subcellularLocation>
</comment>
<protein>
    <recommendedName>
        <fullName evidence="4">ubiquitinyl hydrolase 1</fullName>
        <ecNumber evidence="4">3.4.19.12</ecNumber>
    </recommendedName>
</protein>
<keyword evidence="9" id="KW-0378">Hydrolase</keyword>
<dbReference type="SUPFAM" id="SSF54001">
    <property type="entry name" value="Cysteine proteinases"/>
    <property type="match status" value="1"/>
</dbReference>
<keyword evidence="5" id="KW-0963">Cytoplasm</keyword>
<evidence type="ECO:0000256" key="1">
    <source>
        <dbReference type="ARBA" id="ARBA00000707"/>
    </source>
</evidence>
<dbReference type="Proteomes" id="UP000694386">
    <property type="component" value="Unplaced"/>
</dbReference>
<dbReference type="EC" id="3.4.19.12" evidence="4"/>
<organism evidence="13 14">
    <name type="scientific">Cricetulus griseus</name>
    <name type="common">Chinese hamster</name>
    <name type="synonym">Cricetulus barabensis griseus</name>
    <dbReference type="NCBI Taxonomy" id="10029"/>
    <lineage>
        <taxon>Eukaryota</taxon>
        <taxon>Metazoa</taxon>
        <taxon>Chordata</taxon>
        <taxon>Craniata</taxon>
        <taxon>Vertebrata</taxon>
        <taxon>Euteleostomi</taxon>
        <taxon>Mammalia</taxon>
        <taxon>Eutheria</taxon>
        <taxon>Euarchontoglires</taxon>
        <taxon>Glires</taxon>
        <taxon>Rodentia</taxon>
        <taxon>Myomorpha</taxon>
        <taxon>Muroidea</taxon>
        <taxon>Cricetidae</taxon>
        <taxon>Cricetinae</taxon>
        <taxon>Cricetulus</taxon>
    </lineage>
</organism>
<evidence type="ECO:0000256" key="10">
    <source>
        <dbReference type="ARBA" id="ARBA00022807"/>
    </source>
</evidence>
<feature type="domain" description="UCH catalytic" evidence="12">
    <location>
        <begin position="1"/>
        <end position="182"/>
    </location>
</feature>
<dbReference type="GO" id="GO:0006511">
    <property type="term" value="P:ubiquitin-dependent protein catabolic process"/>
    <property type="evidence" value="ECO:0007669"/>
    <property type="project" value="InterPro"/>
</dbReference>
<comment type="similarity">
    <text evidence="3 11">Belongs to the peptidase C12 family.</text>
</comment>
<dbReference type="InterPro" id="IPR001578">
    <property type="entry name" value="Peptidase_C12_UCH"/>
</dbReference>
<sequence length="182" mass="21029">MESQPWLPLEANPEFTSLHPNWQLVDVYGMECAGTEEEEKIKSQGQDDTSSVYFIKQIISNAYGTIGLIPAIANNKDKMHFESGSTMKKFLEESRSMSPEEPNTWRTMTLFELLMRPVHMKVRLRHQMGISMNYMDGKRFPVNHRKLTSNEMLLEDAIKVCKKFMERDSDELRFNAMALSAA</sequence>
<reference evidence="13" key="2">
    <citation type="submission" date="2025-09" db="UniProtKB">
        <authorList>
            <consortium name="Ensembl"/>
        </authorList>
    </citation>
    <scope>IDENTIFICATION</scope>
</reference>
<dbReference type="PANTHER" id="PTHR10589">
    <property type="entry name" value="UBIQUITIN CARBOXYL-TERMINAL HYDROLASE"/>
    <property type="match status" value="1"/>
</dbReference>
<evidence type="ECO:0000256" key="3">
    <source>
        <dbReference type="ARBA" id="ARBA00009326"/>
    </source>
</evidence>
<evidence type="ECO:0000256" key="11">
    <source>
        <dbReference type="PROSITE-ProRule" id="PRU01393"/>
    </source>
</evidence>
<keyword evidence="6" id="KW-0597">Phosphoprotein</keyword>
<dbReference type="AlphaFoldDB" id="A0A8C2QM81"/>
<dbReference type="Gene3D" id="3.40.532.10">
    <property type="entry name" value="Peptidase C12, ubiquitin carboxyl-terminal hydrolase"/>
    <property type="match status" value="1"/>
</dbReference>
<dbReference type="InterPro" id="IPR036959">
    <property type="entry name" value="Peptidase_C12_UCH_sf"/>
</dbReference>
<evidence type="ECO:0000256" key="9">
    <source>
        <dbReference type="ARBA" id="ARBA00022801"/>
    </source>
</evidence>